<comment type="subcellular location">
    <subcellularLocation>
        <location evidence="1">Fimbrium</location>
    </subcellularLocation>
</comment>
<proteinExistence type="inferred from homology"/>
<dbReference type="EMBL" id="CP135253">
    <property type="protein sequence ID" value="WNS39355.1"/>
    <property type="molecule type" value="Genomic_DNA"/>
</dbReference>
<dbReference type="Gene3D" id="2.60.40.3310">
    <property type="match status" value="1"/>
</dbReference>
<evidence type="ECO:0000259" key="6">
    <source>
        <dbReference type="Pfam" id="PF00419"/>
    </source>
</evidence>
<evidence type="ECO:0000256" key="3">
    <source>
        <dbReference type="ARBA" id="ARBA00022729"/>
    </source>
</evidence>
<feature type="signal peptide" evidence="5">
    <location>
        <begin position="1"/>
        <end position="30"/>
    </location>
</feature>
<comment type="similarity">
    <text evidence="2">Belongs to the fimbrial protein family.</text>
</comment>
<dbReference type="EMBL" id="JBHGSI010000001">
    <property type="protein sequence ID" value="MFB4718349.1"/>
    <property type="molecule type" value="Genomic_DNA"/>
</dbReference>
<evidence type="ECO:0000256" key="2">
    <source>
        <dbReference type="ARBA" id="ARBA00006671"/>
    </source>
</evidence>
<dbReference type="InterPro" id="IPR050263">
    <property type="entry name" value="Bact_Fimbrial_Adh_Pro"/>
</dbReference>
<reference evidence="8" key="1">
    <citation type="submission" date="2023-09" db="EMBL/GenBank/DDBJ databases">
        <title>Coexistence of blaNDM-1 and blaKPC-2 in Enterobacter chuandaensis.</title>
        <authorList>
            <person name="Chen R."/>
        </authorList>
    </citation>
    <scope>NUCLEOTIDE SEQUENCE</scope>
    <source>
        <strain evidence="8">FAHZZU5885</strain>
    </source>
</reference>
<dbReference type="InterPro" id="IPR008966">
    <property type="entry name" value="Adhesion_dom_sf"/>
</dbReference>
<dbReference type="InterPro" id="IPR036937">
    <property type="entry name" value="Adhesion_dom_fimbrial_sf"/>
</dbReference>
<dbReference type="KEGG" id="echu:RQP59_07330"/>
<dbReference type="InterPro" id="IPR000259">
    <property type="entry name" value="Adhesion_dom_fimbrial"/>
</dbReference>
<feature type="domain" description="Fimbrial-type adhesion" evidence="6">
    <location>
        <begin position="204"/>
        <end position="350"/>
    </location>
</feature>
<dbReference type="PROSITE" id="PS51257">
    <property type="entry name" value="PROKAR_LIPOPROTEIN"/>
    <property type="match status" value="1"/>
</dbReference>
<sequence length="350" mass="36215">MKIKLSINIMWPVSLLMSIVSFLMSSQAFAGTVSCSANTGAMVLNTGNVIVQRDASVGTIITNKLTSQTVQTAFTCFVDQDGVAPIIRSMLAMNALKSNGLAVFNTTVPGIGVMIGFTSTMNGSTSSATIGEMYSWSGPYWTNNVGYWTSGSATWSISNVSVYVQLVVTAQPTSGVLSGYLADVGVTKTTATNDGSGYPLIPVSINGTVTRVACAITTPNLTFPIGDVLASNFGNAVGVVPAGAQNTQNLGLNCDAGANINISLAGTQNPDVATNSVLALTNQGNTDVAKGVGVQLLYNGSPLVLNNRIVLKQSSGGQESFPITARYYQTKTAVTTGKANASATLNLTYQ</sequence>
<dbReference type="Proteomes" id="UP001577381">
    <property type="component" value="Unassembled WGS sequence"/>
</dbReference>
<keyword evidence="4" id="KW-0281">Fimbrium</keyword>
<protein>
    <submittedName>
        <fullName evidence="8">Fimbrial protein</fullName>
    </submittedName>
</protein>
<dbReference type="AlphaFoldDB" id="A0AA96M5M1"/>
<keyword evidence="3 5" id="KW-0732">Signal</keyword>
<evidence type="ECO:0000313" key="9">
    <source>
        <dbReference type="Proteomes" id="UP001577381"/>
    </source>
</evidence>
<dbReference type="RefSeq" id="WP_265194216.1">
    <property type="nucleotide sequence ID" value="NZ_CP135253.1"/>
</dbReference>
<dbReference type="Gene3D" id="2.60.40.1090">
    <property type="entry name" value="Fimbrial-type adhesion domain"/>
    <property type="match status" value="1"/>
</dbReference>
<evidence type="ECO:0000313" key="7">
    <source>
        <dbReference type="EMBL" id="MFB4718349.1"/>
    </source>
</evidence>
<dbReference type="GO" id="GO:0043709">
    <property type="term" value="P:cell adhesion involved in single-species biofilm formation"/>
    <property type="evidence" value="ECO:0007669"/>
    <property type="project" value="TreeGrafter"/>
</dbReference>
<dbReference type="GO" id="GO:0009289">
    <property type="term" value="C:pilus"/>
    <property type="evidence" value="ECO:0007669"/>
    <property type="project" value="UniProtKB-SubCell"/>
</dbReference>
<evidence type="ECO:0000256" key="5">
    <source>
        <dbReference type="SAM" id="SignalP"/>
    </source>
</evidence>
<dbReference type="Pfam" id="PF00419">
    <property type="entry name" value="Fimbrial"/>
    <property type="match status" value="1"/>
</dbReference>
<gene>
    <name evidence="7" type="ORF">ACE3KR_05535</name>
    <name evidence="8" type="ORF">RQP59_07330</name>
</gene>
<accession>A0AA96M5M1</accession>
<dbReference type="SUPFAM" id="SSF49401">
    <property type="entry name" value="Bacterial adhesins"/>
    <property type="match status" value="1"/>
</dbReference>
<name>A0AA96M5M1_9ENTR</name>
<dbReference type="PANTHER" id="PTHR33420:SF12">
    <property type="entry name" value="FIMBRIN-LIKE PROTEIN FIMI-RELATED"/>
    <property type="match status" value="1"/>
</dbReference>
<keyword evidence="9" id="KW-1185">Reference proteome</keyword>
<dbReference type="PANTHER" id="PTHR33420">
    <property type="entry name" value="FIMBRIAL SUBUNIT ELFA-RELATED"/>
    <property type="match status" value="1"/>
</dbReference>
<evidence type="ECO:0000256" key="4">
    <source>
        <dbReference type="ARBA" id="ARBA00023263"/>
    </source>
</evidence>
<feature type="chain" id="PRO_5041656191" evidence="5">
    <location>
        <begin position="31"/>
        <end position="350"/>
    </location>
</feature>
<evidence type="ECO:0000256" key="1">
    <source>
        <dbReference type="ARBA" id="ARBA00004561"/>
    </source>
</evidence>
<reference evidence="7 9" key="2">
    <citation type="submission" date="2024-09" db="EMBL/GenBank/DDBJ databases">
        <title>Molecular characterization of Carbapenemase-producing Enterobacter cloacae Complex from Infections in Argentina.</title>
        <authorList>
            <person name="De Mendieta J.M."/>
            <person name="Gomez S."/>
        </authorList>
    </citation>
    <scope>NUCLEOTIDE SEQUENCE [LARGE SCALE GENOMIC DNA]</scope>
    <source>
        <strain evidence="7 9">M23267</strain>
    </source>
</reference>
<evidence type="ECO:0000313" key="8">
    <source>
        <dbReference type="EMBL" id="WNS39355.1"/>
    </source>
</evidence>
<organism evidence="8">
    <name type="scientific">Enterobacter chuandaensis</name>
    <dbReference type="NCBI Taxonomy" id="2497875"/>
    <lineage>
        <taxon>Bacteria</taxon>
        <taxon>Pseudomonadati</taxon>
        <taxon>Pseudomonadota</taxon>
        <taxon>Gammaproteobacteria</taxon>
        <taxon>Enterobacterales</taxon>
        <taxon>Enterobacteriaceae</taxon>
        <taxon>Enterobacter</taxon>
        <taxon>Enterobacter cloacae complex</taxon>
    </lineage>
</organism>